<accession>A0A2P2QZ53</accession>
<organism evidence="1">
    <name type="scientific">Rhizophora mucronata</name>
    <name type="common">Asiatic mangrove</name>
    <dbReference type="NCBI Taxonomy" id="61149"/>
    <lineage>
        <taxon>Eukaryota</taxon>
        <taxon>Viridiplantae</taxon>
        <taxon>Streptophyta</taxon>
        <taxon>Embryophyta</taxon>
        <taxon>Tracheophyta</taxon>
        <taxon>Spermatophyta</taxon>
        <taxon>Magnoliopsida</taxon>
        <taxon>eudicotyledons</taxon>
        <taxon>Gunneridae</taxon>
        <taxon>Pentapetalae</taxon>
        <taxon>rosids</taxon>
        <taxon>fabids</taxon>
        <taxon>Malpighiales</taxon>
        <taxon>Rhizophoraceae</taxon>
        <taxon>Rhizophora</taxon>
    </lineage>
</organism>
<proteinExistence type="predicted"/>
<evidence type="ECO:0000313" key="1">
    <source>
        <dbReference type="EMBL" id="MBX72260.1"/>
    </source>
</evidence>
<protein>
    <submittedName>
        <fullName evidence="1">Uncharacterized protein</fullName>
    </submittedName>
</protein>
<dbReference type="EMBL" id="GGEC01091776">
    <property type="protein sequence ID" value="MBX72260.1"/>
    <property type="molecule type" value="Transcribed_RNA"/>
</dbReference>
<reference evidence="1" key="1">
    <citation type="submission" date="2018-02" db="EMBL/GenBank/DDBJ databases">
        <title>Rhizophora mucronata_Transcriptome.</title>
        <authorList>
            <person name="Meera S.P."/>
            <person name="Sreeshan A."/>
            <person name="Augustine A."/>
        </authorList>
    </citation>
    <scope>NUCLEOTIDE SEQUENCE</scope>
    <source>
        <tissue evidence="1">Leaf</tissue>
    </source>
</reference>
<name>A0A2P2QZ53_RHIMU</name>
<sequence>MLLWSYHI</sequence>